<sequence>MFGHLYEDDEMVEIAIETGLRTQNDSWSCGLRAVAFITHLLLGINPANYEYDLEKVGKFIMQIIKIDRPSRKVIVNGQFGQ</sequence>
<accession>A0A0R3R2D5</accession>
<proteinExistence type="predicted"/>
<protein>
    <submittedName>
        <fullName evidence="3">ULP_PROTEASE domain-containing protein</fullName>
    </submittedName>
</protein>
<reference evidence="1 2" key="2">
    <citation type="submission" date="2018-11" db="EMBL/GenBank/DDBJ databases">
        <authorList>
            <consortium name="Pathogen Informatics"/>
        </authorList>
    </citation>
    <scope>NUCLEOTIDE SEQUENCE [LARGE SCALE GENOMIC DNA]</scope>
</reference>
<keyword evidence="2" id="KW-1185">Reference proteome</keyword>
<name>A0A0R3R2D5_9BILA</name>
<dbReference type="Proteomes" id="UP000280834">
    <property type="component" value="Unassembled WGS sequence"/>
</dbReference>
<evidence type="ECO:0000313" key="1">
    <source>
        <dbReference type="EMBL" id="VDO41625.1"/>
    </source>
</evidence>
<dbReference type="WBParaSite" id="BTMF_0001417501-mRNA-1">
    <property type="protein sequence ID" value="BTMF_0001417501-mRNA-1"/>
    <property type="gene ID" value="BTMF_0001417501"/>
</dbReference>
<dbReference type="AlphaFoldDB" id="A0A0R3R2D5"/>
<reference evidence="3" key="1">
    <citation type="submission" date="2017-02" db="UniProtKB">
        <authorList>
            <consortium name="WormBaseParasite"/>
        </authorList>
    </citation>
    <scope>IDENTIFICATION</scope>
</reference>
<organism evidence="3">
    <name type="scientific">Brugia timori</name>
    <dbReference type="NCBI Taxonomy" id="42155"/>
    <lineage>
        <taxon>Eukaryota</taxon>
        <taxon>Metazoa</taxon>
        <taxon>Ecdysozoa</taxon>
        <taxon>Nematoda</taxon>
        <taxon>Chromadorea</taxon>
        <taxon>Rhabditida</taxon>
        <taxon>Spirurina</taxon>
        <taxon>Spiruromorpha</taxon>
        <taxon>Filarioidea</taxon>
        <taxon>Onchocercidae</taxon>
        <taxon>Brugia</taxon>
    </lineage>
</organism>
<dbReference type="EMBL" id="UZAG01018933">
    <property type="protein sequence ID" value="VDO41625.1"/>
    <property type="molecule type" value="Genomic_DNA"/>
</dbReference>
<evidence type="ECO:0000313" key="2">
    <source>
        <dbReference type="Proteomes" id="UP000280834"/>
    </source>
</evidence>
<dbReference type="STRING" id="42155.A0A0R3R2D5"/>
<gene>
    <name evidence="1" type="ORF">BTMF_LOCUS12171</name>
</gene>
<evidence type="ECO:0000313" key="3">
    <source>
        <dbReference type="WBParaSite" id="BTMF_0001417501-mRNA-1"/>
    </source>
</evidence>